<proteinExistence type="predicted"/>
<dbReference type="AlphaFoldDB" id="A0A699UXB9"/>
<dbReference type="EMBL" id="BKCJ011377657">
    <property type="protein sequence ID" value="GFD27525.1"/>
    <property type="molecule type" value="Genomic_DNA"/>
</dbReference>
<feature type="non-terminal residue" evidence="1">
    <location>
        <position position="1"/>
    </location>
</feature>
<organism evidence="1">
    <name type="scientific">Tanacetum cinerariifolium</name>
    <name type="common">Dalmatian daisy</name>
    <name type="synonym">Chrysanthemum cinerariifolium</name>
    <dbReference type="NCBI Taxonomy" id="118510"/>
    <lineage>
        <taxon>Eukaryota</taxon>
        <taxon>Viridiplantae</taxon>
        <taxon>Streptophyta</taxon>
        <taxon>Embryophyta</taxon>
        <taxon>Tracheophyta</taxon>
        <taxon>Spermatophyta</taxon>
        <taxon>Magnoliopsida</taxon>
        <taxon>eudicotyledons</taxon>
        <taxon>Gunneridae</taxon>
        <taxon>Pentapetalae</taxon>
        <taxon>asterids</taxon>
        <taxon>campanulids</taxon>
        <taxon>Asterales</taxon>
        <taxon>Asteraceae</taxon>
        <taxon>Asteroideae</taxon>
        <taxon>Anthemideae</taxon>
        <taxon>Anthemidinae</taxon>
        <taxon>Tanacetum</taxon>
    </lineage>
</organism>
<accession>A0A699UXB9</accession>
<feature type="non-terminal residue" evidence="1">
    <location>
        <position position="80"/>
    </location>
</feature>
<sequence>QHQYEIAASQAPTSLIVEDKVHCCGFGEFHKLIEQDYGIGLGAGRYDFTPRASDGTSMLETQGQSCDLRLCVSGNLPEPV</sequence>
<reference evidence="1" key="1">
    <citation type="journal article" date="2019" name="Sci. Rep.">
        <title>Draft genome of Tanacetum cinerariifolium, the natural source of mosquito coil.</title>
        <authorList>
            <person name="Yamashiro T."/>
            <person name="Shiraishi A."/>
            <person name="Satake H."/>
            <person name="Nakayama K."/>
        </authorList>
    </citation>
    <scope>NUCLEOTIDE SEQUENCE</scope>
</reference>
<gene>
    <name evidence="1" type="ORF">Tci_899494</name>
</gene>
<evidence type="ECO:0000313" key="1">
    <source>
        <dbReference type="EMBL" id="GFD27525.1"/>
    </source>
</evidence>
<name>A0A699UXB9_TANCI</name>
<protein>
    <submittedName>
        <fullName evidence="1">Uncharacterized protein</fullName>
    </submittedName>
</protein>
<comment type="caution">
    <text evidence="1">The sequence shown here is derived from an EMBL/GenBank/DDBJ whole genome shotgun (WGS) entry which is preliminary data.</text>
</comment>